<name>A0ABP9S638_9ACTN</name>
<dbReference type="InterPro" id="IPR036388">
    <property type="entry name" value="WH-like_DNA-bd_sf"/>
</dbReference>
<accession>A0ABP9S638</accession>
<sequence>MIEDDPAQGSWSLADWIVLGLLVERPRHGFSLVKELTPDTLLGQVWSLPNPVIYRALHALQAKAMITPEPAESSSLGPRRVPMQPTRQGRERLLEWLGTPLDHLRDMRVLLRVKLHLTLRLGLDPIPLLVAQRARNLQAKATVSHSPPPGTRVEQDLLRIWREEQSIATNRFVDRAIDLFGGEGRR</sequence>
<feature type="domain" description="Transcription regulator PadR N-terminal" evidence="1">
    <location>
        <begin position="18"/>
        <end position="93"/>
    </location>
</feature>
<dbReference type="Pfam" id="PF03551">
    <property type="entry name" value="PadR"/>
    <property type="match status" value="1"/>
</dbReference>
<dbReference type="RefSeq" id="WP_345633147.1">
    <property type="nucleotide sequence ID" value="NZ_BAABJQ010000015.1"/>
</dbReference>
<organism evidence="2 3">
    <name type="scientific">Rugosimonospora acidiphila</name>
    <dbReference type="NCBI Taxonomy" id="556531"/>
    <lineage>
        <taxon>Bacteria</taxon>
        <taxon>Bacillati</taxon>
        <taxon>Actinomycetota</taxon>
        <taxon>Actinomycetes</taxon>
        <taxon>Micromonosporales</taxon>
        <taxon>Micromonosporaceae</taxon>
        <taxon>Rugosimonospora</taxon>
    </lineage>
</organism>
<keyword evidence="3" id="KW-1185">Reference proteome</keyword>
<protein>
    <recommendedName>
        <fullName evidence="1">Transcription regulator PadR N-terminal domain-containing protein</fullName>
    </recommendedName>
</protein>
<evidence type="ECO:0000313" key="3">
    <source>
        <dbReference type="Proteomes" id="UP001501570"/>
    </source>
</evidence>
<evidence type="ECO:0000313" key="2">
    <source>
        <dbReference type="EMBL" id="GAA5191376.1"/>
    </source>
</evidence>
<proteinExistence type="predicted"/>
<dbReference type="EMBL" id="BAABJQ010000015">
    <property type="protein sequence ID" value="GAA5191376.1"/>
    <property type="molecule type" value="Genomic_DNA"/>
</dbReference>
<comment type="caution">
    <text evidence="2">The sequence shown here is derived from an EMBL/GenBank/DDBJ whole genome shotgun (WGS) entry which is preliminary data.</text>
</comment>
<dbReference type="Proteomes" id="UP001501570">
    <property type="component" value="Unassembled WGS sequence"/>
</dbReference>
<evidence type="ECO:0000259" key="1">
    <source>
        <dbReference type="Pfam" id="PF03551"/>
    </source>
</evidence>
<gene>
    <name evidence="2" type="ORF">GCM10023322_48620</name>
</gene>
<dbReference type="InterPro" id="IPR005149">
    <property type="entry name" value="Tscrpt_reg_PadR_N"/>
</dbReference>
<dbReference type="SUPFAM" id="SSF46785">
    <property type="entry name" value="Winged helix' DNA-binding domain"/>
    <property type="match status" value="1"/>
</dbReference>
<dbReference type="Gene3D" id="1.10.10.10">
    <property type="entry name" value="Winged helix-like DNA-binding domain superfamily/Winged helix DNA-binding domain"/>
    <property type="match status" value="1"/>
</dbReference>
<reference evidence="3" key="1">
    <citation type="journal article" date="2019" name="Int. J. Syst. Evol. Microbiol.">
        <title>The Global Catalogue of Microorganisms (GCM) 10K type strain sequencing project: providing services to taxonomists for standard genome sequencing and annotation.</title>
        <authorList>
            <consortium name="The Broad Institute Genomics Platform"/>
            <consortium name="The Broad Institute Genome Sequencing Center for Infectious Disease"/>
            <person name="Wu L."/>
            <person name="Ma J."/>
        </authorList>
    </citation>
    <scope>NUCLEOTIDE SEQUENCE [LARGE SCALE GENOMIC DNA]</scope>
    <source>
        <strain evidence="3">JCM 18304</strain>
    </source>
</reference>
<dbReference type="InterPro" id="IPR036390">
    <property type="entry name" value="WH_DNA-bd_sf"/>
</dbReference>